<dbReference type="Proteomes" id="UP000320160">
    <property type="component" value="Unassembled WGS sequence"/>
</dbReference>
<evidence type="ECO:0000313" key="2">
    <source>
        <dbReference type="Proteomes" id="UP000320160"/>
    </source>
</evidence>
<proteinExistence type="predicted"/>
<organism evidence="1 2">
    <name type="scientific">Sphingorhabdus contaminans</name>
    <dbReference type="NCBI Taxonomy" id="1343899"/>
    <lineage>
        <taxon>Bacteria</taxon>
        <taxon>Pseudomonadati</taxon>
        <taxon>Pseudomonadota</taxon>
        <taxon>Alphaproteobacteria</taxon>
        <taxon>Sphingomonadales</taxon>
        <taxon>Sphingomonadaceae</taxon>
        <taxon>Sphingorhabdus</taxon>
    </lineage>
</organism>
<dbReference type="InterPro" id="IPR026350">
    <property type="entry name" value="GxxExxY"/>
</dbReference>
<comment type="caution">
    <text evidence="1">The sequence shown here is derived from an EMBL/GenBank/DDBJ whole genome shotgun (WGS) entry which is preliminary data.</text>
</comment>
<dbReference type="RefSeq" id="WP_143776683.1">
    <property type="nucleotide sequence ID" value="NZ_VKKU01000002.1"/>
</dbReference>
<keyword evidence="2" id="KW-1185">Reference proteome</keyword>
<dbReference type="AlphaFoldDB" id="A0A553W9V6"/>
<sequence>MGGNPHERLFTIAYDAGLQVHKELGPGLMESVYETILANRLARAGHKVERQKPITIVVDGITLPDAYRVDLLIDGSLVVELKALEKIANLHIRQTLTYVRLLNQPLGILMNFGNETFAESTRRIMNNHFMGR</sequence>
<name>A0A553W9V6_9SPHN</name>
<dbReference type="Pfam" id="PF13366">
    <property type="entry name" value="PDDEXK_3"/>
    <property type="match status" value="1"/>
</dbReference>
<evidence type="ECO:0000313" key="1">
    <source>
        <dbReference type="EMBL" id="TSB01463.1"/>
    </source>
</evidence>
<dbReference type="EMBL" id="VKKU01000002">
    <property type="protein sequence ID" value="TSB01463.1"/>
    <property type="molecule type" value="Genomic_DNA"/>
</dbReference>
<dbReference type="OrthoDB" id="9806869at2"/>
<gene>
    <name evidence="1" type="ORF">FOM92_09725</name>
</gene>
<reference evidence="1 2" key="1">
    <citation type="submission" date="2019-07" db="EMBL/GenBank/DDBJ databases">
        <authorList>
            <person name="Park M."/>
        </authorList>
    </citation>
    <scope>NUCLEOTIDE SEQUENCE [LARGE SCALE GENOMIC DNA]</scope>
    <source>
        <strain evidence="1 2">KCTC32445</strain>
    </source>
</reference>
<dbReference type="NCBIfam" id="TIGR04256">
    <property type="entry name" value="GxxExxY"/>
    <property type="match status" value="1"/>
</dbReference>
<accession>A0A553W9V6</accession>
<protein>
    <submittedName>
        <fullName evidence="1">GxxExxY protein</fullName>
    </submittedName>
</protein>